<dbReference type="PANTHER" id="PTHR33067:SF9">
    <property type="entry name" value="RNA-DIRECTED DNA POLYMERASE"/>
    <property type="match status" value="1"/>
</dbReference>
<keyword evidence="2" id="KW-1185">Reference proteome</keyword>
<gene>
    <name evidence="1" type="ORF">Tco_1078587</name>
</gene>
<proteinExistence type="predicted"/>
<reference evidence="1" key="1">
    <citation type="journal article" date="2022" name="Int. J. Mol. Sci.">
        <title>Draft Genome of Tanacetum Coccineum: Genomic Comparison of Closely Related Tanacetum-Family Plants.</title>
        <authorList>
            <person name="Yamashiro T."/>
            <person name="Shiraishi A."/>
            <person name="Nakayama K."/>
            <person name="Satake H."/>
        </authorList>
    </citation>
    <scope>NUCLEOTIDE SEQUENCE</scope>
</reference>
<sequence length="707" mass="79543">MGDENPIFTLGDYSKPSHEGYTNTIELSEGNNVVPLRSDTIWLVQNGCSIHGLRSEDPNQHLKDFLKLMDSLNLDVANRERTRLNAEESWALLEDLALYNNESWNNPKDFAKPVKAISLPQDILSTSGRHLIELENQVQRLMEAHLTSKQPVQVNKISFSCEICSGPHNIQYFMENPKQAFVEYASSRTDEAGDARLSKFEANFKQQEGKMTNKIDTVLKAITDRITGALPSDMIKNLKLNVNSIAPILSARSCPMKDPQCSNHIYSSINTIKTCSKETSDSQKDQLQTFIEIGTQQLQELERALEDEFQDLHLNLPILEVLAHALIYNAILDKYVESLELGKNGSAFVQAKMPTKMEDPELFTLPCRLGDSKPFDTLADLGFTKSYPVGIAGDVEVHIGRLKLLNEFYVIDMKKDPETPLLVGRGFLATANAVKDCRKAHLLEDKQIPSVGYLMRFLALGWLLEEIHVTWAHLKKKRTRLRLYIKYFEEIVHTKRGDGATNPKRRRQDFQDDGVRDLATTSERSRLKKALEESTWVYRAVWRRLGWWAAGLGRGLRCGLSYGWSFVVNWAKGVWAVGIENHGDRQGSLKRYMEWLMGQVCVESEGVVVGVVGSVGPSSGVGQLCSGAVVGPDEVWRLNFSAIFIDRHLSNLDGAEFIVKGITKGSKDPHLDEIIKLTPFEIGSRGVFFHMGFKAKATKMNKGERTP</sequence>
<name>A0ABQ5HR09_9ASTR</name>
<dbReference type="EMBL" id="BQNB010019856">
    <property type="protein sequence ID" value="GJT89742.1"/>
    <property type="molecule type" value="Genomic_DNA"/>
</dbReference>
<accession>A0ABQ5HR09</accession>
<comment type="caution">
    <text evidence="1">The sequence shown here is derived from an EMBL/GenBank/DDBJ whole genome shotgun (WGS) entry which is preliminary data.</text>
</comment>
<protein>
    <recommendedName>
        <fullName evidence="3">MAK10-like protein</fullName>
    </recommendedName>
</protein>
<organism evidence="1 2">
    <name type="scientific">Tanacetum coccineum</name>
    <dbReference type="NCBI Taxonomy" id="301880"/>
    <lineage>
        <taxon>Eukaryota</taxon>
        <taxon>Viridiplantae</taxon>
        <taxon>Streptophyta</taxon>
        <taxon>Embryophyta</taxon>
        <taxon>Tracheophyta</taxon>
        <taxon>Spermatophyta</taxon>
        <taxon>Magnoliopsida</taxon>
        <taxon>eudicotyledons</taxon>
        <taxon>Gunneridae</taxon>
        <taxon>Pentapetalae</taxon>
        <taxon>asterids</taxon>
        <taxon>campanulids</taxon>
        <taxon>Asterales</taxon>
        <taxon>Asteraceae</taxon>
        <taxon>Asteroideae</taxon>
        <taxon>Anthemideae</taxon>
        <taxon>Anthemidinae</taxon>
        <taxon>Tanacetum</taxon>
    </lineage>
</organism>
<evidence type="ECO:0000313" key="2">
    <source>
        <dbReference type="Proteomes" id="UP001151760"/>
    </source>
</evidence>
<dbReference type="Proteomes" id="UP001151760">
    <property type="component" value="Unassembled WGS sequence"/>
</dbReference>
<reference evidence="1" key="2">
    <citation type="submission" date="2022-01" db="EMBL/GenBank/DDBJ databases">
        <authorList>
            <person name="Yamashiro T."/>
            <person name="Shiraishi A."/>
            <person name="Satake H."/>
            <person name="Nakayama K."/>
        </authorList>
    </citation>
    <scope>NUCLEOTIDE SEQUENCE</scope>
</reference>
<evidence type="ECO:0000313" key="1">
    <source>
        <dbReference type="EMBL" id="GJT89742.1"/>
    </source>
</evidence>
<dbReference type="PANTHER" id="PTHR33067">
    <property type="entry name" value="RNA-DIRECTED DNA POLYMERASE-RELATED"/>
    <property type="match status" value="1"/>
</dbReference>
<evidence type="ECO:0008006" key="3">
    <source>
        <dbReference type="Google" id="ProtNLM"/>
    </source>
</evidence>